<evidence type="ECO:0000313" key="3">
    <source>
        <dbReference type="EMBL" id="TCC05725.1"/>
    </source>
</evidence>
<feature type="domain" description="Activator of Hsp90 ATPase homologue 1/2-like C-terminal" evidence="2">
    <location>
        <begin position="14"/>
        <end position="138"/>
    </location>
</feature>
<evidence type="ECO:0000256" key="1">
    <source>
        <dbReference type="ARBA" id="ARBA00006817"/>
    </source>
</evidence>
<reference evidence="3 4" key="1">
    <citation type="submission" date="2019-02" db="EMBL/GenBank/DDBJ databases">
        <title>Kribbella capetownensis sp. nov. and Kribbella speibonae sp. nov., isolated from soil.</title>
        <authorList>
            <person name="Curtis S.M."/>
            <person name="Norton I."/>
            <person name="Everest G.J."/>
            <person name="Meyers P.R."/>
        </authorList>
    </citation>
    <scope>NUCLEOTIDE SEQUENCE [LARGE SCALE GENOMIC DNA]</scope>
    <source>
        <strain evidence="3 4">KCTC 29219</strain>
    </source>
</reference>
<dbReference type="Pfam" id="PF08327">
    <property type="entry name" value="AHSA1"/>
    <property type="match status" value="1"/>
</dbReference>
<organism evidence="3 4">
    <name type="scientific">Kribbella soli</name>
    <dbReference type="NCBI Taxonomy" id="1124743"/>
    <lineage>
        <taxon>Bacteria</taxon>
        <taxon>Bacillati</taxon>
        <taxon>Actinomycetota</taxon>
        <taxon>Actinomycetes</taxon>
        <taxon>Propionibacteriales</taxon>
        <taxon>Kribbellaceae</taxon>
        <taxon>Kribbella</taxon>
    </lineage>
</organism>
<dbReference type="SUPFAM" id="SSF55961">
    <property type="entry name" value="Bet v1-like"/>
    <property type="match status" value="1"/>
</dbReference>
<dbReference type="CDD" id="cd08893">
    <property type="entry name" value="SRPBCC_CalC_Aha1-like_GntR-HTH"/>
    <property type="match status" value="1"/>
</dbReference>
<protein>
    <submittedName>
        <fullName evidence="3">ATPase</fullName>
    </submittedName>
</protein>
<dbReference type="EMBL" id="SJJZ01000003">
    <property type="protein sequence ID" value="TCC05725.1"/>
    <property type="molecule type" value="Genomic_DNA"/>
</dbReference>
<accession>A0A4R0H4M5</accession>
<comment type="similarity">
    <text evidence="1">Belongs to the AHA1 family.</text>
</comment>
<proteinExistence type="inferred from homology"/>
<evidence type="ECO:0000313" key="4">
    <source>
        <dbReference type="Proteomes" id="UP000292346"/>
    </source>
</evidence>
<dbReference type="Proteomes" id="UP000292346">
    <property type="component" value="Unassembled WGS sequence"/>
</dbReference>
<evidence type="ECO:0000259" key="2">
    <source>
        <dbReference type="Pfam" id="PF08327"/>
    </source>
</evidence>
<dbReference type="Gene3D" id="3.30.530.20">
    <property type="match status" value="1"/>
</dbReference>
<dbReference type="InterPro" id="IPR013538">
    <property type="entry name" value="ASHA1/2-like_C"/>
</dbReference>
<gene>
    <name evidence="3" type="ORF">E0H45_27355</name>
</gene>
<dbReference type="AlphaFoldDB" id="A0A4R0H4M5"/>
<dbReference type="InterPro" id="IPR023393">
    <property type="entry name" value="START-like_dom_sf"/>
</dbReference>
<keyword evidence="4" id="KW-1185">Reference proteome</keyword>
<sequence length="148" mass="16802">MSKPAMIHVTYIETTPEKLWEALTSGAFTQLYWFGRRIESDWTVGAPVRFYDSADDSLTDSGEVLVYDEPKTLAYTFKNEFLESRADEAPGRVTFTIEPAGKNVVKLQVVHDEIAEDTVEGWRNGWAPILANLKTYLETSRTLEITFS</sequence>
<comment type="caution">
    <text evidence="3">The sequence shown here is derived from an EMBL/GenBank/DDBJ whole genome shotgun (WGS) entry which is preliminary data.</text>
</comment>
<name>A0A4R0H4M5_9ACTN</name>
<dbReference type="RefSeq" id="WP_131342546.1">
    <property type="nucleotide sequence ID" value="NZ_SJJZ01000003.1"/>
</dbReference>
<dbReference type="OrthoDB" id="9815653at2"/>